<dbReference type="InterPro" id="IPR036412">
    <property type="entry name" value="HAD-like_sf"/>
</dbReference>
<proteinExistence type="predicted"/>
<dbReference type="InterPro" id="IPR023214">
    <property type="entry name" value="HAD_sf"/>
</dbReference>
<dbReference type="GO" id="GO:0016787">
    <property type="term" value="F:hydrolase activity"/>
    <property type="evidence" value="ECO:0007669"/>
    <property type="project" value="UniProtKB-KW"/>
</dbReference>
<dbReference type="Proteomes" id="UP001432202">
    <property type="component" value="Chromosome"/>
</dbReference>
<dbReference type="RefSeq" id="WP_338598249.1">
    <property type="nucleotide sequence ID" value="NZ_CP146016.1"/>
</dbReference>
<sequence>MITYLLDLASIFDLSPLEVYNSITSSLSRYYPPDKLVKIVMDNFDIKNIKPFPDFLYLDELSYRGRILVITNLPKIDVKIQLMRYNIDVFIQDVISPEDTGNYFPSREILTYISKRYNTSLATVAFITPNVEYALFTSSLGIRTILLIKNKNSQLPKVESRRSLKELVEITAQHNVDSLMGDSSLRCT</sequence>
<keyword evidence="1" id="KW-0378">Hydrolase</keyword>
<protein>
    <submittedName>
        <fullName evidence="1">HAD family hydrolase</fullName>
    </submittedName>
</protein>
<keyword evidence="2" id="KW-1185">Reference proteome</keyword>
<dbReference type="AlphaFoldDB" id="A0AAX4KWU1"/>
<evidence type="ECO:0000313" key="2">
    <source>
        <dbReference type="Proteomes" id="UP001432202"/>
    </source>
</evidence>
<evidence type="ECO:0000313" key="1">
    <source>
        <dbReference type="EMBL" id="WWQ59235.1"/>
    </source>
</evidence>
<accession>A0AAX4KWU1</accession>
<dbReference type="GeneID" id="89336480"/>
<gene>
    <name evidence="1" type="ORF">V6M85_06890</name>
</gene>
<name>A0AAX4KWU1_9CREN</name>
<dbReference type="Gene3D" id="3.40.50.1000">
    <property type="entry name" value="HAD superfamily/HAD-like"/>
    <property type="match status" value="1"/>
</dbReference>
<dbReference type="EMBL" id="CP146016">
    <property type="protein sequence ID" value="WWQ59235.1"/>
    <property type="molecule type" value="Genomic_DNA"/>
</dbReference>
<organism evidence="1 2">
    <name type="scientific">Sulfolobus tengchongensis</name>
    <dbReference type="NCBI Taxonomy" id="207809"/>
    <lineage>
        <taxon>Archaea</taxon>
        <taxon>Thermoproteota</taxon>
        <taxon>Thermoprotei</taxon>
        <taxon>Sulfolobales</taxon>
        <taxon>Sulfolobaceae</taxon>
        <taxon>Sulfolobus</taxon>
    </lineage>
</organism>
<reference evidence="1 2" key="1">
    <citation type="submission" date="2024-02" db="EMBL/GenBank/DDBJ databases">
        <title>STSV induces naive adaptation in Sulfolobus.</title>
        <authorList>
            <person name="Xiang X."/>
            <person name="Song M."/>
        </authorList>
    </citation>
    <scope>NUCLEOTIDE SEQUENCE [LARGE SCALE GENOMIC DNA]</scope>
    <source>
        <strain evidence="1 2">RT2</strain>
    </source>
</reference>
<dbReference type="SUPFAM" id="SSF56784">
    <property type="entry name" value="HAD-like"/>
    <property type="match status" value="1"/>
</dbReference>